<evidence type="ECO:0000259" key="1">
    <source>
        <dbReference type="Pfam" id="PF13349"/>
    </source>
</evidence>
<keyword evidence="3" id="KW-1185">Reference proteome</keyword>
<proteinExistence type="predicted"/>
<dbReference type="InterPro" id="IPR025164">
    <property type="entry name" value="Toastrack_DUF4097"/>
</dbReference>
<comment type="caution">
    <text evidence="2">The sequence shown here is derived from an EMBL/GenBank/DDBJ whole genome shotgun (WGS) entry which is preliminary data.</text>
</comment>
<dbReference type="AlphaFoldDB" id="A0A0W7XA81"/>
<protein>
    <recommendedName>
        <fullName evidence="1">DUF4097 domain-containing protein</fullName>
    </recommendedName>
</protein>
<dbReference type="STRING" id="1765722.AT728_05735"/>
<dbReference type="OrthoDB" id="3252095at2"/>
<accession>A0A0W7XA81</accession>
<reference evidence="2 3" key="1">
    <citation type="submission" date="2015-12" db="EMBL/GenBank/DDBJ databases">
        <title>Draft genome sequence of Streptomyces silvensis ATCC 53525, a producer of novel hormone antagonists.</title>
        <authorList>
            <person name="Johnston C.W."/>
            <person name="Li Y."/>
            <person name="Magarvey N.A."/>
        </authorList>
    </citation>
    <scope>NUCLEOTIDE SEQUENCE [LARGE SCALE GENOMIC DNA]</scope>
    <source>
        <strain evidence="2 3">ATCC 53525</strain>
    </source>
</reference>
<dbReference type="Gene3D" id="2.160.20.120">
    <property type="match status" value="1"/>
</dbReference>
<dbReference type="EMBL" id="LOCL01000026">
    <property type="protein sequence ID" value="KUF19829.1"/>
    <property type="molecule type" value="Genomic_DNA"/>
</dbReference>
<gene>
    <name evidence="2" type="ORF">AT728_05735</name>
</gene>
<sequence>MPSFDTPEPISAVIEFDMGTAHISASKRLDTVVTVTPSNGAEQADVKAAEQTEVSCKGGTLLIKGAKKRSLFGGKTGSVDVTIELPAGSDVRALTAVGAFTTEGRLGDCRLETASGDVRVAEADAAFLKTSLGDIRLDRATGDVEVEAAGRVELGDVAGAATVRNFKGDTTIREVTGELRATAAYGAVAVGVAHGAVDITADSGTIKVDEVIRGMVTLETSDGGVEVCIRRTSVAQLEVKSHAGTVHNSIDTAAAPGPDAESVTVRARTGVGDIVIRRNA</sequence>
<organism evidence="2 3">
    <name type="scientific">Streptomyces silvensis</name>
    <dbReference type="NCBI Taxonomy" id="1765722"/>
    <lineage>
        <taxon>Bacteria</taxon>
        <taxon>Bacillati</taxon>
        <taxon>Actinomycetota</taxon>
        <taxon>Actinomycetes</taxon>
        <taxon>Kitasatosporales</taxon>
        <taxon>Streptomycetaceae</taxon>
        <taxon>Streptomyces</taxon>
    </lineage>
</organism>
<dbReference type="RefSeq" id="WP_058846325.1">
    <property type="nucleotide sequence ID" value="NZ_LOCL01000026.1"/>
</dbReference>
<dbReference type="Proteomes" id="UP000054804">
    <property type="component" value="Unassembled WGS sequence"/>
</dbReference>
<evidence type="ECO:0000313" key="2">
    <source>
        <dbReference type="EMBL" id="KUF19829.1"/>
    </source>
</evidence>
<name>A0A0W7XA81_9ACTN</name>
<dbReference type="Pfam" id="PF13349">
    <property type="entry name" value="DUF4097"/>
    <property type="match status" value="1"/>
</dbReference>
<evidence type="ECO:0000313" key="3">
    <source>
        <dbReference type="Proteomes" id="UP000054804"/>
    </source>
</evidence>
<feature type="domain" description="DUF4097" evidence="1">
    <location>
        <begin position="34"/>
        <end position="248"/>
    </location>
</feature>